<evidence type="ECO:0000259" key="2">
    <source>
        <dbReference type="Pfam" id="PF01551"/>
    </source>
</evidence>
<comment type="caution">
    <text evidence="3">The sequence shown here is derived from an EMBL/GenBank/DDBJ whole genome shotgun (WGS) entry which is preliminary data.</text>
</comment>
<feature type="compositionally biased region" description="Basic and acidic residues" evidence="1">
    <location>
        <begin position="238"/>
        <end position="253"/>
    </location>
</feature>
<dbReference type="PANTHER" id="PTHR21666:SF270">
    <property type="entry name" value="MUREIN HYDROLASE ACTIVATOR ENVC"/>
    <property type="match status" value="1"/>
</dbReference>
<dbReference type="Proteomes" id="UP000231414">
    <property type="component" value="Unassembled WGS sequence"/>
</dbReference>
<feature type="region of interest" description="Disordered" evidence="1">
    <location>
        <begin position="232"/>
        <end position="303"/>
    </location>
</feature>
<dbReference type="Pfam" id="PF01551">
    <property type="entry name" value="Peptidase_M23"/>
    <property type="match status" value="1"/>
</dbReference>
<organism evidence="3 4">
    <name type="scientific">candidate division WWE3 bacterium CG08_land_8_20_14_0_20_43_13</name>
    <dbReference type="NCBI Taxonomy" id="1975087"/>
    <lineage>
        <taxon>Bacteria</taxon>
        <taxon>Katanobacteria</taxon>
    </lineage>
</organism>
<evidence type="ECO:0000313" key="3">
    <source>
        <dbReference type="EMBL" id="PIS20948.1"/>
    </source>
</evidence>
<dbReference type="Gene3D" id="1.10.10.10">
    <property type="entry name" value="Winged helix-like DNA-binding domain superfamily/Winged helix DNA-binding domain"/>
    <property type="match status" value="1"/>
</dbReference>
<proteinExistence type="predicted"/>
<feature type="region of interest" description="Disordered" evidence="1">
    <location>
        <begin position="1"/>
        <end position="86"/>
    </location>
</feature>
<protein>
    <recommendedName>
        <fullName evidence="2">M23ase beta-sheet core domain-containing protein</fullName>
    </recommendedName>
</protein>
<feature type="compositionally biased region" description="Pro residues" evidence="1">
    <location>
        <begin position="49"/>
        <end position="61"/>
    </location>
</feature>
<gene>
    <name evidence="3" type="ORF">COT52_01140</name>
</gene>
<dbReference type="EMBL" id="PEYW01000014">
    <property type="protein sequence ID" value="PIS20948.1"/>
    <property type="molecule type" value="Genomic_DNA"/>
</dbReference>
<evidence type="ECO:0000256" key="1">
    <source>
        <dbReference type="SAM" id="MobiDB-lite"/>
    </source>
</evidence>
<dbReference type="GO" id="GO:0004222">
    <property type="term" value="F:metalloendopeptidase activity"/>
    <property type="evidence" value="ECO:0007669"/>
    <property type="project" value="TreeGrafter"/>
</dbReference>
<feature type="compositionally biased region" description="Low complexity" evidence="1">
    <location>
        <begin position="7"/>
        <end position="27"/>
    </location>
</feature>
<dbReference type="Gene3D" id="2.70.70.10">
    <property type="entry name" value="Glucose Permease (Domain IIA)"/>
    <property type="match status" value="1"/>
</dbReference>
<dbReference type="SUPFAM" id="SSF51261">
    <property type="entry name" value="Duplicated hybrid motif"/>
    <property type="match status" value="1"/>
</dbReference>
<dbReference type="CDD" id="cd12797">
    <property type="entry name" value="M23_peptidase"/>
    <property type="match status" value="1"/>
</dbReference>
<dbReference type="InterPro" id="IPR036390">
    <property type="entry name" value="WH_DNA-bd_sf"/>
</dbReference>
<dbReference type="InterPro" id="IPR016047">
    <property type="entry name" value="M23ase_b-sheet_dom"/>
</dbReference>
<dbReference type="AlphaFoldDB" id="A0A2H0XA33"/>
<reference evidence="4" key="1">
    <citation type="submission" date="2017-09" db="EMBL/GenBank/DDBJ databases">
        <title>Depth-based differentiation of microbial function through sediment-hosted aquifers and enrichment of novel symbionts in the deep terrestrial subsurface.</title>
        <authorList>
            <person name="Probst A.J."/>
            <person name="Ladd B."/>
            <person name="Jarett J.K."/>
            <person name="Geller-Mcgrath D.E."/>
            <person name="Sieber C.M.K."/>
            <person name="Emerson J.B."/>
            <person name="Anantharaman K."/>
            <person name="Thomas B.C."/>
            <person name="Malmstrom R."/>
            <person name="Stieglmeier M."/>
            <person name="Klingl A."/>
            <person name="Woyke T."/>
            <person name="Ryan C.M."/>
            <person name="Banfield J.F."/>
        </authorList>
    </citation>
    <scope>NUCLEOTIDE SEQUENCE [LARGE SCALE GENOMIC DNA]</scope>
</reference>
<accession>A0A2H0XA33</accession>
<dbReference type="InterPro" id="IPR011055">
    <property type="entry name" value="Dup_hybrid_motif"/>
</dbReference>
<dbReference type="InterPro" id="IPR036388">
    <property type="entry name" value="WH-like_DNA-bd_sf"/>
</dbReference>
<name>A0A2H0XA33_UNCKA</name>
<evidence type="ECO:0000313" key="4">
    <source>
        <dbReference type="Proteomes" id="UP000231414"/>
    </source>
</evidence>
<feature type="domain" description="M23ase beta-sheet core" evidence="2">
    <location>
        <begin position="128"/>
        <end position="218"/>
    </location>
</feature>
<dbReference type="InterPro" id="IPR050570">
    <property type="entry name" value="Cell_wall_metabolism_enzyme"/>
</dbReference>
<dbReference type="SUPFAM" id="SSF46785">
    <property type="entry name" value="Winged helix' DNA-binding domain"/>
    <property type="match status" value="1"/>
</dbReference>
<dbReference type="PANTHER" id="PTHR21666">
    <property type="entry name" value="PEPTIDASE-RELATED"/>
    <property type="match status" value="1"/>
</dbReference>
<sequence>MADDISQDQTQTTDPQQPTVSPTDQPSIDTPPAQSTPPENPVVSETPNIPNPPNSPNPEPVAPATSEPQPEQTSVTPLETPPPITPPVLDIPALHYPFFGNFPVTFSFGQQSDNEEIKKKFQEWGIVGHNGLDFGLTAGNEVFACDVGKVIQAGDNGDFGTSITIQHSWGQSIYGHLQETKVNEGDDISVNKVIGLSGSSGAAFGEHLHFAIKPNNPDLNNGYLGFIDPTPYLSLPSQKEEPKQETPAEEVKPPETTQPAPEPPKPEETEQTPVEVVPPPIKLEPEKPTEQPESPQVSEEEIQKQVDEKFKVELDARRQKANQARLQKKENNLKKIFDLVQSKRVVTNDEVRDLLHISQSTATNYLTEMVNRGMLKKEGERGGAKYSI</sequence>